<dbReference type="RefSeq" id="WP_007094701.1">
    <property type="nucleotide sequence ID" value="NZ_CP142125.1"/>
</dbReference>
<evidence type="ECO:0000313" key="5">
    <source>
        <dbReference type="Proteomes" id="UP000002945"/>
    </source>
</evidence>
<gene>
    <name evidence="4" type="ORF">KAOT1_10721</name>
</gene>
<dbReference type="EMBL" id="ABIB01000008">
    <property type="protein sequence ID" value="EDP95390.1"/>
    <property type="molecule type" value="Genomic_DNA"/>
</dbReference>
<feature type="domain" description="Secretion system C-terminal sorting" evidence="3">
    <location>
        <begin position="169"/>
        <end position="236"/>
    </location>
</feature>
<keyword evidence="5" id="KW-1185">Reference proteome</keyword>
<organism evidence="4 5">
    <name type="scientific">Kordia algicida OT-1</name>
    <dbReference type="NCBI Taxonomy" id="391587"/>
    <lineage>
        <taxon>Bacteria</taxon>
        <taxon>Pseudomonadati</taxon>
        <taxon>Bacteroidota</taxon>
        <taxon>Flavobacteriia</taxon>
        <taxon>Flavobacteriales</taxon>
        <taxon>Flavobacteriaceae</taxon>
        <taxon>Kordia</taxon>
    </lineage>
</organism>
<dbReference type="AlphaFoldDB" id="A9E2H4"/>
<comment type="caution">
    <text evidence="4">The sequence shown here is derived from an EMBL/GenBank/DDBJ whole genome shotgun (WGS) entry which is preliminary data.</text>
</comment>
<protein>
    <recommendedName>
        <fullName evidence="3">Secretion system C-terminal sorting domain-containing protein</fullName>
    </recommendedName>
</protein>
<feature type="chain" id="PRO_5002737012" description="Secretion system C-terminal sorting domain-containing protein" evidence="2">
    <location>
        <begin position="22"/>
        <end position="241"/>
    </location>
</feature>
<accession>A9E2H4</accession>
<dbReference type="HOGENOM" id="CLU_1150673_0_0_10"/>
<evidence type="ECO:0000256" key="1">
    <source>
        <dbReference type="ARBA" id="ARBA00022729"/>
    </source>
</evidence>
<dbReference type="OrthoDB" id="1429691at2"/>
<dbReference type="Proteomes" id="UP000002945">
    <property type="component" value="Unassembled WGS sequence"/>
</dbReference>
<evidence type="ECO:0000256" key="2">
    <source>
        <dbReference type="SAM" id="SignalP"/>
    </source>
</evidence>
<evidence type="ECO:0000313" key="4">
    <source>
        <dbReference type="EMBL" id="EDP95390.1"/>
    </source>
</evidence>
<evidence type="ECO:0000259" key="3">
    <source>
        <dbReference type="Pfam" id="PF18962"/>
    </source>
</evidence>
<dbReference type="STRING" id="391587.KAOT1_10721"/>
<dbReference type="NCBIfam" id="TIGR04183">
    <property type="entry name" value="Por_Secre_tail"/>
    <property type="match status" value="1"/>
</dbReference>
<keyword evidence="1 2" id="KW-0732">Signal</keyword>
<reference evidence="4 5" key="1">
    <citation type="journal article" date="2011" name="J. Bacteriol.">
        <title>Genome sequence of the algicidal bacterium Kordia algicida OT-1.</title>
        <authorList>
            <person name="Lee H.S."/>
            <person name="Kang S.G."/>
            <person name="Kwon K.K."/>
            <person name="Lee J.H."/>
            <person name="Kim S.J."/>
        </authorList>
    </citation>
    <scope>NUCLEOTIDE SEQUENCE [LARGE SCALE GENOMIC DNA]</scope>
    <source>
        <strain evidence="4 5">OT-1</strain>
    </source>
</reference>
<feature type="signal peptide" evidence="2">
    <location>
        <begin position="1"/>
        <end position="21"/>
    </location>
</feature>
<proteinExistence type="predicted"/>
<dbReference type="Pfam" id="PF18962">
    <property type="entry name" value="Por_Secre_tail"/>
    <property type="match status" value="1"/>
</dbReference>
<name>A9E2H4_9FLAO</name>
<dbReference type="InterPro" id="IPR026444">
    <property type="entry name" value="Secre_tail"/>
</dbReference>
<sequence>MKKITLPFCLFFCCFFGFSQGDLVGETWRLHYMEIDGNIINVAPTQGINSAGIVFAEPSSNYYEFQATAGDINYAFNSGNSLTFGTGNFTADFVSVTLGNCLSACTLESQYLYTIMSGSNSSSRVFDYEIIDQGNGEKLLIIDTPEGNRAVHGNFVLSVEKFQKKNIVMYPNPVKKKLYFDFKGFSPEKINILSLVGSSIFEAKVSHQQNAIDLSFLSPGIYFMKTTYKDGDTTVSRFLKE</sequence>